<proteinExistence type="predicted"/>
<feature type="compositionally biased region" description="Low complexity" evidence="1">
    <location>
        <begin position="12"/>
        <end position="28"/>
    </location>
</feature>
<evidence type="ECO:0000313" key="2">
    <source>
        <dbReference type="EMBL" id="KAK6773482.1"/>
    </source>
</evidence>
<dbReference type="EMBL" id="JBANQN010000012">
    <property type="protein sequence ID" value="KAK6773482.1"/>
    <property type="molecule type" value="Genomic_DNA"/>
</dbReference>
<dbReference type="Proteomes" id="UP001371456">
    <property type="component" value="Unassembled WGS sequence"/>
</dbReference>
<gene>
    <name evidence="2" type="ORF">RDI58_028720</name>
</gene>
<evidence type="ECO:0000313" key="3">
    <source>
        <dbReference type="Proteomes" id="UP001371456"/>
    </source>
</evidence>
<reference evidence="2 3" key="1">
    <citation type="submission" date="2024-02" db="EMBL/GenBank/DDBJ databases">
        <title>de novo genome assembly of Solanum bulbocastanum strain 11H21.</title>
        <authorList>
            <person name="Hosaka A.J."/>
        </authorList>
    </citation>
    <scope>NUCLEOTIDE SEQUENCE [LARGE SCALE GENOMIC DNA]</scope>
    <source>
        <tissue evidence="2">Young leaves</tissue>
    </source>
</reference>
<dbReference type="AlphaFoldDB" id="A0AAN8ST93"/>
<comment type="caution">
    <text evidence="2">The sequence shown here is derived from an EMBL/GenBank/DDBJ whole genome shotgun (WGS) entry which is preliminary data.</text>
</comment>
<keyword evidence="3" id="KW-1185">Reference proteome</keyword>
<protein>
    <submittedName>
        <fullName evidence="2">Uncharacterized protein</fullName>
    </submittedName>
</protein>
<accession>A0AAN8ST93</accession>
<evidence type="ECO:0000256" key="1">
    <source>
        <dbReference type="SAM" id="MobiDB-lite"/>
    </source>
</evidence>
<name>A0AAN8ST93_SOLBU</name>
<organism evidence="2 3">
    <name type="scientific">Solanum bulbocastanum</name>
    <name type="common">Wild potato</name>
    <dbReference type="NCBI Taxonomy" id="147425"/>
    <lineage>
        <taxon>Eukaryota</taxon>
        <taxon>Viridiplantae</taxon>
        <taxon>Streptophyta</taxon>
        <taxon>Embryophyta</taxon>
        <taxon>Tracheophyta</taxon>
        <taxon>Spermatophyta</taxon>
        <taxon>Magnoliopsida</taxon>
        <taxon>eudicotyledons</taxon>
        <taxon>Gunneridae</taxon>
        <taxon>Pentapetalae</taxon>
        <taxon>asterids</taxon>
        <taxon>lamiids</taxon>
        <taxon>Solanales</taxon>
        <taxon>Solanaceae</taxon>
        <taxon>Solanoideae</taxon>
        <taxon>Solaneae</taxon>
        <taxon>Solanum</taxon>
    </lineage>
</organism>
<feature type="region of interest" description="Disordered" evidence="1">
    <location>
        <begin position="1"/>
        <end position="28"/>
    </location>
</feature>
<sequence>MAVVEVKNFGGSSSSSSFDLDSPVSSVSLSISPPVNLSSKNSQPKSPELLAVRTAPLPQFPSLSSSPLENFVSILVINGNLFQHLRLVHHPRRDIQAEVLTHHPKFPMFGMVIRPGVVLSFIRQLALVVDPMGGDHGLAYFAHSNLSHEVPFGIGKFGSKKKFLDKKTLEECNFGAHVPSSKCNILFTQLL</sequence>